<keyword evidence="6 9" id="KW-0694">RNA-binding</keyword>
<evidence type="ECO:0000256" key="6">
    <source>
        <dbReference type="ARBA" id="ARBA00022884"/>
    </source>
</evidence>
<evidence type="ECO:0000256" key="1">
    <source>
        <dbReference type="ARBA" id="ARBA00004123"/>
    </source>
</evidence>
<dbReference type="STRING" id="60517.A0A0R3WA84"/>
<dbReference type="SUPFAM" id="SSF54928">
    <property type="entry name" value="RNA-binding domain, RBD"/>
    <property type="match status" value="1"/>
</dbReference>
<dbReference type="FunFam" id="3.30.70.330:FF:000420">
    <property type="entry name" value="serine-arginine protein 55 isoform X1"/>
    <property type="match status" value="1"/>
</dbReference>
<dbReference type="FunFam" id="3.30.70.330:FF:000028">
    <property type="entry name" value="Putative serine/arginine-rich splicing factor 4"/>
    <property type="match status" value="1"/>
</dbReference>
<feature type="domain" description="RRM" evidence="11">
    <location>
        <begin position="2"/>
        <end position="72"/>
    </location>
</feature>
<reference evidence="12 13" key="2">
    <citation type="submission" date="2018-11" db="EMBL/GenBank/DDBJ databases">
        <authorList>
            <consortium name="Pathogen Informatics"/>
        </authorList>
    </citation>
    <scope>NUCLEOTIDE SEQUENCE [LARGE SCALE GENOMIC DNA]</scope>
</reference>
<dbReference type="InterPro" id="IPR000504">
    <property type="entry name" value="RRM_dom"/>
</dbReference>
<evidence type="ECO:0000313" key="12">
    <source>
        <dbReference type="EMBL" id="VDK38365.1"/>
    </source>
</evidence>
<dbReference type="PANTHER" id="PTHR23003:SF51">
    <property type="entry name" value="SERINE-ARGININE PROTEIN 55"/>
    <property type="match status" value="1"/>
</dbReference>
<keyword evidence="13" id="KW-1185">Reference proteome</keyword>
<evidence type="ECO:0000313" key="14">
    <source>
        <dbReference type="WBParaSite" id="TASK_0000743301-mRNA-1"/>
    </source>
</evidence>
<reference evidence="14" key="1">
    <citation type="submission" date="2017-02" db="UniProtKB">
        <authorList>
            <consortium name="WormBaseParasite"/>
        </authorList>
    </citation>
    <scope>IDENTIFICATION</scope>
</reference>
<dbReference type="GO" id="GO:0003729">
    <property type="term" value="F:mRNA binding"/>
    <property type="evidence" value="ECO:0007669"/>
    <property type="project" value="TreeGrafter"/>
</dbReference>
<feature type="compositionally biased region" description="Basic and acidic residues" evidence="10">
    <location>
        <begin position="213"/>
        <end position="233"/>
    </location>
</feature>
<dbReference type="Pfam" id="PF00076">
    <property type="entry name" value="RRM_1"/>
    <property type="match status" value="2"/>
</dbReference>
<keyword evidence="8" id="KW-0539">Nucleus</keyword>
<dbReference type="Proteomes" id="UP000282613">
    <property type="component" value="Unassembled WGS sequence"/>
</dbReference>
<dbReference type="SMART" id="SM00360">
    <property type="entry name" value="RRM"/>
    <property type="match status" value="2"/>
</dbReference>
<keyword evidence="4" id="KW-0507">mRNA processing</keyword>
<dbReference type="GO" id="GO:0005634">
    <property type="term" value="C:nucleus"/>
    <property type="evidence" value="ECO:0007669"/>
    <property type="project" value="UniProtKB-SubCell"/>
</dbReference>
<dbReference type="GO" id="GO:0008380">
    <property type="term" value="P:RNA splicing"/>
    <property type="evidence" value="ECO:0007669"/>
    <property type="project" value="UniProtKB-KW"/>
</dbReference>
<feature type="compositionally biased region" description="Basic residues" evidence="10">
    <location>
        <begin position="234"/>
        <end position="250"/>
    </location>
</feature>
<keyword evidence="3" id="KW-0597">Phosphoprotein</keyword>
<evidence type="ECO:0000313" key="13">
    <source>
        <dbReference type="Proteomes" id="UP000282613"/>
    </source>
</evidence>
<organism evidence="14">
    <name type="scientific">Taenia asiatica</name>
    <name type="common">Asian tapeworm</name>
    <dbReference type="NCBI Taxonomy" id="60517"/>
    <lineage>
        <taxon>Eukaryota</taxon>
        <taxon>Metazoa</taxon>
        <taxon>Spiralia</taxon>
        <taxon>Lophotrochozoa</taxon>
        <taxon>Platyhelminthes</taxon>
        <taxon>Cestoda</taxon>
        <taxon>Eucestoda</taxon>
        <taxon>Cyclophyllidea</taxon>
        <taxon>Taeniidae</taxon>
        <taxon>Taenia</taxon>
    </lineage>
</organism>
<evidence type="ECO:0000256" key="9">
    <source>
        <dbReference type="PROSITE-ProRule" id="PRU00176"/>
    </source>
</evidence>
<keyword evidence="7" id="KW-0508">mRNA splicing</keyword>
<sequence>MSRVYIGRLPARCCERDIEKFFRGYGRLRDIVLKTGYGFVEFDDERDADDAVYDLHGRELRGERIVVEHARLPPGARGSSRRRESRRYGPPTRTDYRVIVENLSSRVSWQDLKDMMRKAGEVTYADAHKQVRNEGIVEFATYNDMKAAIDKYDGYVLYERRLKVYADKPRHRSRSGSRRSRSRRSSRRSKSRGSRRRERSHSDSRRRSSSKHSRSDRDRSRRSDHSRSDESRKSGSRSRSRSRRSYRSASRRSDRRSAGRRSNSASRNGDGSTADKARSRSASRDRSRSGSHERSRSPSRSGSERRSRSGSPAERSRSASKSRSRSRSMSEAEETRQEAADHHSEDEKPESMEN</sequence>
<dbReference type="CDD" id="cd12337">
    <property type="entry name" value="RRM1_SRSF4_like"/>
    <property type="match status" value="1"/>
</dbReference>
<evidence type="ECO:0000259" key="11">
    <source>
        <dbReference type="PROSITE" id="PS50102"/>
    </source>
</evidence>
<evidence type="ECO:0000256" key="10">
    <source>
        <dbReference type="SAM" id="MobiDB-lite"/>
    </source>
</evidence>
<keyword evidence="5" id="KW-0677">Repeat</keyword>
<protein>
    <submittedName>
        <fullName evidence="14">Serine/arginine-rich splicing factor 4</fullName>
    </submittedName>
</protein>
<feature type="compositionally biased region" description="Basic and acidic residues" evidence="10">
    <location>
        <begin position="273"/>
        <end position="307"/>
    </location>
</feature>
<evidence type="ECO:0000256" key="2">
    <source>
        <dbReference type="ARBA" id="ARBA00010269"/>
    </source>
</evidence>
<evidence type="ECO:0000256" key="8">
    <source>
        <dbReference type="ARBA" id="ARBA00023242"/>
    </source>
</evidence>
<gene>
    <name evidence="12" type="ORF">TASK_LOCUS7434</name>
</gene>
<evidence type="ECO:0000256" key="4">
    <source>
        <dbReference type="ARBA" id="ARBA00022664"/>
    </source>
</evidence>
<name>A0A0R3WA84_TAEAS</name>
<dbReference type="OrthoDB" id="1099063at2759"/>
<dbReference type="WBParaSite" id="TASK_0000743301-mRNA-1">
    <property type="protein sequence ID" value="TASK_0000743301-mRNA-1"/>
    <property type="gene ID" value="TASK_0000743301"/>
</dbReference>
<comment type="subcellular location">
    <subcellularLocation>
        <location evidence="1">Nucleus</location>
    </subcellularLocation>
</comment>
<evidence type="ECO:0000256" key="5">
    <source>
        <dbReference type="ARBA" id="ARBA00022737"/>
    </source>
</evidence>
<dbReference type="PROSITE" id="PS50102">
    <property type="entry name" value="RRM"/>
    <property type="match status" value="2"/>
</dbReference>
<evidence type="ECO:0000256" key="3">
    <source>
        <dbReference type="ARBA" id="ARBA00022553"/>
    </source>
</evidence>
<dbReference type="PANTHER" id="PTHR23003">
    <property type="entry name" value="RNA RECOGNITION MOTIF RRM DOMAIN CONTAINING PROTEIN"/>
    <property type="match status" value="1"/>
</dbReference>
<proteinExistence type="inferred from homology"/>
<accession>A0A0R3WA84</accession>
<feature type="compositionally biased region" description="Basic residues" evidence="10">
    <location>
        <begin position="169"/>
        <end position="199"/>
    </location>
</feature>
<dbReference type="GO" id="GO:0006397">
    <property type="term" value="P:mRNA processing"/>
    <property type="evidence" value="ECO:0007669"/>
    <property type="project" value="UniProtKB-KW"/>
</dbReference>
<feature type="region of interest" description="Disordered" evidence="10">
    <location>
        <begin position="167"/>
        <end position="354"/>
    </location>
</feature>
<evidence type="ECO:0000256" key="7">
    <source>
        <dbReference type="ARBA" id="ARBA00023187"/>
    </source>
</evidence>
<dbReference type="GO" id="GO:0005737">
    <property type="term" value="C:cytoplasm"/>
    <property type="evidence" value="ECO:0007669"/>
    <property type="project" value="TreeGrafter"/>
</dbReference>
<feature type="compositionally biased region" description="Basic and acidic residues" evidence="10">
    <location>
        <begin position="328"/>
        <end position="354"/>
    </location>
</feature>
<dbReference type="InterPro" id="IPR050374">
    <property type="entry name" value="RRT5_SRSF_SR"/>
</dbReference>
<feature type="compositionally biased region" description="Low complexity" evidence="10">
    <location>
        <begin position="260"/>
        <end position="272"/>
    </location>
</feature>
<dbReference type="InterPro" id="IPR012677">
    <property type="entry name" value="Nucleotide-bd_a/b_plait_sf"/>
</dbReference>
<dbReference type="Gene3D" id="3.30.70.330">
    <property type="match status" value="2"/>
</dbReference>
<feature type="domain" description="RRM" evidence="11">
    <location>
        <begin position="96"/>
        <end position="169"/>
    </location>
</feature>
<dbReference type="AlphaFoldDB" id="A0A0R3WA84"/>
<dbReference type="EMBL" id="UYRS01018618">
    <property type="protein sequence ID" value="VDK38365.1"/>
    <property type="molecule type" value="Genomic_DNA"/>
</dbReference>
<dbReference type="InterPro" id="IPR035979">
    <property type="entry name" value="RBD_domain_sf"/>
</dbReference>
<comment type="similarity">
    <text evidence="2">Belongs to the splicing factor SR family.</text>
</comment>